<accession>A0A382XTW2</accession>
<name>A0A382XTW2_9ZZZZ</name>
<dbReference type="EMBL" id="UINC01170067">
    <property type="protein sequence ID" value="SVD73921.1"/>
    <property type="molecule type" value="Genomic_DNA"/>
</dbReference>
<protein>
    <submittedName>
        <fullName evidence="1">Uncharacterized protein</fullName>
    </submittedName>
</protein>
<sequence>MCGAQHDGWSCNSCFHTIIEEDYGKKLKEDVHEYWLAVLSFRGDYDDIPSRPDLLEELYNVMWENK</sequence>
<reference evidence="1" key="1">
    <citation type="submission" date="2018-05" db="EMBL/GenBank/DDBJ databases">
        <authorList>
            <person name="Lanie J.A."/>
            <person name="Ng W.-L."/>
            <person name="Kazmierczak K.M."/>
            <person name="Andrzejewski T.M."/>
            <person name="Davidsen T.M."/>
            <person name="Wayne K.J."/>
            <person name="Tettelin H."/>
            <person name="Glass J.I."/>
            <person name="Rusch D."/>
            <person name="Podicherti R."/>
            <person name="Tsui H.-C.T."/>
            <person name="Winkler M.E."/>
        </authorList>
    </citation>
    <scope>NUCLEOTIDE SEQUENCE</scope>
</reference>
<evidence type="ECO:0000313" key="1">
    <source>
        <dbReference type="EMBL" id="SVD73921.1"/>
    </source>
</evidence>
<proteinExistence type="predicted"/>
<dbReference type="AlphaFoldDB" id="A0A382XTW2"/>
<organism evidence="1">
    <name type="scientific">marine metagenome</name>
    <dbReference type="NCBI Taxonomy" id="408172"/>
    <lineage>
        <taxon>unclassified sequences</taxon>
        <taxon>metagenomes</taxon>
        <taxon>ecological metagenomes</taxon>
    </lineage>
</organism>
<gene>
    <name evidence="1" type="ORF">METZ01_LOCUS426775</name>
</gene>